<comment type="caution">
    <text evidence="1">The sequence shown here is derived from an EMBL/GenBank/DDBJ whole genome shotgun (WGS) entry which is preliminary data.</text>
</comment>
<dbReference type="Proteomes" id="UP000544122">
    <property type="component" value="Unassembled WGS sequence"/>
</dbReference>
<name>A0A7Y4GWI0_9BRAD</name>
<dbReference type="AlphaFoldDB" id="A0A7Y4GWI0"/>
<evidence type="ECO:0000313" key="2">
    <source>
        <dbReference type="Proteomes" id="UP000544122"/>
    </source>
</evidence>
<keyword evidence="2" id="KW-1185">Reference proteome</keyword>
<organism evidence="1 2">
    <name type="scientific">Bradyrhizobium australiense</name>
    <dbReference type="NCBI Taxonomy" id="2721161"/>
    <lineage>
        <taxon>Bacteria</taxon>
        <taxon>Pseudomonadati</taxon>
        <taxon>Pseudomonadota</taxon>
        <taxon>Alphaproteobacteria</taxon>
        <taxon>Hyphomicrobiales</taxon>
        <taxon>Nitrobacteraceae</taxon>
        <taxon>Bradyrhizobium</taxon>
    </lineage>
</organism>
<gene>
    <name evidence="1" type="ORF">HCN58_26260</name>
</gene>
<proteinExistence type="predicted"/>
<dbReference type="EMBL" id="JAAVLX010000009">
    <property type="protein sequence ID" value="NOJ43039.1"/>
    <property type="molecule type" value="Genomic_DNA"/>
</dbReference>
<sequence>MIFTPETHLKAARMVLEAAEAASGAKKCRLESLARLHQLRAKQLEAKMTSTTIDEPNEIATANVPFMTHWIREPPGVFSVLEAWEQYLTELLSLPDSIVTRAAIKSAEEKIAAKRAEET</sequence>
<evidence type="ECO:0000313" key="1">
    <source>
        <dbReference type="EMBL" id="NOJ43039.1"/>
    </source>
</evidence>
<reference evidence="1 2" key="1">
    <citation type="submission" date="2020-03" db="EMBL/GenBank/DDBJ databases">
        <title>Bradyrhizobium diversity isolated from nodules of Indigofera sp.</title>
        <authorList>
            <person name="Klepa M."/>
            <person name="Helene L."/>
            <person name="Hungria M."/>
        </authorList>
    </citation>
    <scope>NUCLEOTIDE SEQUENCE [LARGE SCALE GENOMIC DNA]</scope>
    <source>
        <strain evidence="1 2">WSM 1791</strain>
    </source>
</reference>
<accession>A0A7Y4GWI0</accession>
<protein>
    <submittedName>
        <fullName evidence="1">Uncharacterized protein</fullName>
    </submittedName>
</protein>
<dbReference type="RefSeq" id="WP_171582258.1">
    <property type="nucleotide sequence ID" value="NZ_JAAVLX010000009.1"/>
</dbReference>